<evidence type="ECO:0000256" key="5">
    <source>
        <dbReference type="ARBA" id="ARBA00023315"/>
    </source>
</evidence>
<dbReference type="Gene3D" id="3.30.559.10">
    <property type="entry name" value="Chloramphenicol acetyltransferase-like domain"/>
    <property type="match status" value="1"/>
</dbReference>
<dbReference type="EMBL" id="JAVDSJ010000001">
    <property type="protein sequence ID" value="MDR6582801.1"/>
    <property type="molecule type" value="Genomic_DNA"/>
</dbReference>
<keyword evidence="4 8" id="KW-0450">Lipoyl</keyword>
<evidence type="ECO:0000256" key="4">
    <source>
        <dbReference type="ARBA" id="ARBA00022823"/>
    </source>
</evidence>
<keyword evidence="11" id="KW-0670">Pyruvate</keyword>
<name>A0ABU1PA60_9BURK</name>
<evidence type="ECO:0000259" key="9">
    <source>
        <dbReference type="PROSITE" id="PS50968"/>
    </source>
</evidence>
<proteinExistence type="inferred from homology"/>
<evidence type="ECO:0000259" key="10">
    <source>
        <dbReference type="PROSITE" id="PS51826"/>
    </source>
</evidence>
<dbReference type="Pfam" id="PF00364">
    <property type="entry name" value="Biotin_lipoyl"/>
    <property type="match status" value="1"/>
</dbReference>
<dbReference type="Gene3D" id="4.10.320.10">
    <property type="entry name" value="E3-binding domain"/>
    <property type="match status" value="1"/>
</dbReference>
<dbReference type="InterPro" id="IPR045257">
    <property type="entry name" value="E2/Pdx1"/>
</dbReference>
<gene>
    <name evidence="11" type="ORF">J2W50_000976</name>
</gene>
<dbReference type="InterPro" id="IPR001078">
    <property type="entry name" value="2-oxoacid_DH_actylTfrase"/>
</dbReference>
<dbReference type="CDD" id="cd06849">
    <property type="entry name" value="lipoyl_domain"/>
    <property type="match status" value="1"/>
</dbReference>
<dbReference type="EC" id="2.3.1.12" evidence="8"/>
<dbReference type="PROSITE" id="PS50968">
    <property type="entry name" value="BIOTINYL_LIPOYL"/>
    <property type="match status" value="1"/>
</dbReference>
<dbReference type="Gene3D" id="2.40.50.100">
    <property type="match status" value="1"/>
</dbReference>
<evidence type="ECO:0000256" key="6">
    <source>
        <dbReference type="ARBA" id="ARBA00025211"/>
    </source>
</evidence>
<dbReference type="NCBIfam" id="TIGR01349">
    <property type="entry name" value="PDHac_trf_mito"/>
    <property type="match status" value="1"/>
</dbReference>
<evidence type="ECO:0000313" key="12">
    <source>
        <dbReference type="Proteomes" id="UP001260715"/>
    </source>
</evidence>
<dbReference type="PANTHER" id="PTHR23151">
    <property type="entry name" value="DIHYDROLIPOAMIDE ACETYL/SUCCINYL-TRANSFERASE-RELATED"/>
    <property type="match status" value="1"/>
</dbReference>
<organism evidence="11 12">
    <name type="scientific">Herbaspirillum frisingense</name>
    <dbReference type="NCBI Taxonomy" id="92645"/>
    <lineage>
        <taxon>Bacteria</taxon>
        <taxon>Pseudomonadati</taxon>
        <taxon>Pseudomonadota</taxon>
        <taxon>Betaproteobacteria</taxon>
        <taxon>Burkholderiales</taxon>
        <taxon>Oxalobacteraceae</taxon>
        <taxon>Herbaspirillum</taxon>
    </lineage>
</organism>
<comment type="subunit">
    <text evidence="2">Forms a 24-polypeptide structural core with octahedral symmetry.</text>
</comment>
<dbReference type="GO" id="GO:0004742">
    <property type="term" value="F:dihydrolipoyllysine-residue acetyltransferase activity"/>
    <property type="evidence" value="ECO:0007669"/>
    <property type="project" value="UniProtKB-EC"/>
</dbReference>
<comment type="function">
    <text evidence="6">The pyruvate dehydrogenase complex catalyzes the overall conversion of pyruvate to acetyl-CoA and CO(2). It contains multiple copies of three enzymatic components: pyruvate dehydrogenase (E1), dihydrolipoamide acetyltransferase (E2) and lipoamide dehydrogenase (E3).</text>
</comment>
<evidence type="ECO:0000256" key="3">
    <source>
        <dbReference type="ARBA" id="ARBA00022679"/>
    </source>
</evidence>
<keyword evidence="3 8" id="KW-0808">Transferase</keyword>
<comment type="cofactor">
    <cofactor evidence="8">
        <name>(R)-lipoate</name>
        <dbReference type="ChEBI" id="CHEBI:83088"/>
    </cofactor>
    <text evidence="8">Binds 1 lipoyl cofactor covalently.</text>
</comment>
<accession>A0ABU1PA60</accession>
<dbReference type="InterPro" id="IPR004167">
    <property type="entry name" value="PSBD"/>
</dbReference>
<dbReference type="PROSITE" id="PS51826">
    <property type="entry name" value="PSBD"/>
    <property type="match status" value="1"/>
</dbReference>
<dbReference type="PANTHER" id="PTHR23151:SF90">
    <property type="entry name" value="DIHYDROLIPOYLLYSINE-RESIDUE ACETYLTRANSFERASE COMPONENT OF PYRUVATE DEHYDROGENASE COMPLEX, MITOCHONDRIAL-RELATED"/>
    <property type="match status" value="1"/>
</dbReference>
<sequence>MAKLIKMPEIAANATSAVIVQWSRKEGEAIKAGECLAEIETDKAVIEYDADSNGVLGKILAAAGQEVEVGAPIAVLFEEGETQVDIAALLAAAGVAVEPPPAAGTTASAIATATAATTTGAAEPEREPDAAASGRIFASPLARRLAQERGLALAGMTGSGPHGRIVRRDVEAAAQAAPATAADATAAAGSDATPPAIAIPIPSASAAQGSAAFTDIPHSGMRRTIARRLSESKASIPHFYLSADCRMDRLLALRAEINAAGTRKISVNDFIVKAVAAALQSVPDMNVSWTEAALRKYQQADISVAVSTEGGLITPVVRNAGGKTLSAISREIVDLAARARSGALAPNEYQGGSFTVSNLGMFGVREFSAIINPPQAAILAVGATLSQPVVVDGQLAVAQVMKVTLSVDHRAVDGALAAQWLAAFQRCIENPLSALI</sequence>
<comment type="catalytic activity">
    <reaction evidence="7 8">
        <text>N(6)-[(R)-dihydrolipoyl]-L-lysyl-[protein] + acetyl-CoA = N(6)-[(R)-S(8)-acetyldihydrolipoyl]-L-lysyl-[protein] + CoA</text>
        <dbReference type="Rhea" id="RHEA:17017"/>
        <dbReference type="Rhea" id="RHEA-COMP:10475"/>
        <dbReference type="Rhea" id="RHEA-COMP:10478"/>
        <dbReference type="ChEBI" id="CHEBI:57287"/>
        <dbReference type="ChEBI" id="CHEBI:57288"/>
        <dbReference type="ChEBI" id="CHEBI:83100"/>
        <dbReference type="ChEBI" id="CHEBI:83111"/>
        <dbReference type="EC" id="2.3.1.12"/>
    </reaction>
</comment>
<dbReference type="Pfam" id="PF00198">
    <property type="entry name" value="2-oxoacid_dh"/>
    <property type="match status" value="1"/>
</dbReference>
<evidence type="ECO:0000256" key="2">
    <source>
        <dbReference type="ARBA" id="ARBA00011484"/>
    </source>
</evidence>
<reference evidence="11 12" key="1">
    <citation type="submission" date="2023-07" db="EMBL/GenBank/DDBJ databases">
        <title>Sorghum-associated microbial communities from plants grown in Nebraska, USA.</title>
        <authorList>
            <person name="Schachtman D."/>
        </authorList>
    </citation>
    <scope>NUCLEOTIDE SEQUENCE [LARGE SCALE GENOMIC DNA]</scope>
    <source>
        <strain evidence="11 12">596</strain>
    </source>
</reference>
<keyword evidence="5 8" id="KW-0012">Acyltransferase</keyword>
<dbReference type="InterPro" id="IPR006257">
    <property type="entry name" value="LAT1"/>
</dbReference>
<feature type="domain" description="Peripheral subunit-binding (PSBD)" evidence="10">
    <location>
        <begin position="137"/>
        <end position="174"/>
    </location>
</feature>
<dbReference type="InterPro" id="IPR000089">
    <property type="entry name" value="Biotin_lipoyl"/>
</dbReference>
<dbReference type="SUPFAM" id="SSF47005">
    <property type="entry name" value="Peripheral subunit-binding domain of 2-oxo acid dehydrogenase complex"/>
    <property type="match status" value="1"/>
</dbReference>
<evidence type="ECO:0000256" key="7">
    <source>
        <dbReference type="ARBA" id="ARBA00048370"/>
    </source>
</evidence>
<evidence type="ECO:0000256" key="1">
    <source>
        <dbReference type="ARBA" id="ARBA00007317"/>
    </source>
</evidence>
<dbReference type="InterPro" id="IPR023213">
    <property type="entry name" value="CAT-like_dom_sf"/>
</dbReference>
<dbReference type="RefSeq" id="WP_102662046.1">
    <property type="nucleotide sequence ID" value="NZ_JAVDSJ010000001.1"/>
</dbReference>
<comment type="caution">
    <text evidence="11">The sequence shown here is derived from an EMBL/GenBank/DDBJ whole genome shotgun (WGS) entry which is preliminary data.</text>
</comment>
<protein>
    <recommendedName>
        <fullName evidence="8">Acetyltransferase component of pyruvate dehydrogenase complex</fullName>
        <ecNumber evidence="8">2.3.1.12</ecNumber>
    </recommendedName>
</protein>
<dbReference type="SUPFAM" id="SSF51230">
    <property type="entry name" value="Single hybrid motif"/>
    <property type="match status" value="1"/>
</dbReference>
<dbReference type="InterPro" id="IPR011053">
    <property type="entry name" value="Single_hybrid_motif"/>
</dbReference>
<keyword evidence="12" id="KW-1185">Reference proteome</keyword>
<comment type="similarity">
    <text evidence="1 8">Belongs to the 2-oxoacid dehydrogenase family.</text>
</comment>
<dbReference type="InterPro" id="IPR036625">
    <property type="entry name" value="E3-bd_dom_sf"/>
</dbReference>
<dbReference type="SUPFAM" id="SSF52777">
    <property type="entry name" value="CoA-dependent acyltransferases"/>
    <property type="match status" value="1"/>
</dbReference>
<evidence type="ECO:0000256" key="8">
    <source>
        <dbReference type="RuleBase" id="RU361137"/>
    </source>
</evidence>
<evidence type="ECO:0000313" key="11">
    <source>
        <dbReference type="EMBL" id="MDR6582801.1"/>
    </source>
</evidence>
<dbReference type="Pfam" id="PF02817">
    <property type="entry name" value="E3_binding"/>
    <property type="match status" value="1"/>
</dbReference>
<feature type="domain" description="Lipoyl-binding" evidence="9">
    <location>
        <begin position="2"/>
        <end position="77"/>
    </location>
</feature>
<dbReference type="Proteomes" id="UP001260715">
    <property type="component" value="Unassembled WGS sequence"/>
</dbReference>